<feature type="domain" description="CUB" evidence="4">
    <location>
        <begin position="37"/>
        <end position="129"/>
    </location>
</feature>
<evidence type="ECO:0000256" key="1">
    <source>
        <dbReference type="ARBA" id="ARBA00022737"/>
    </source>
</evidence>
<proteinExistence type="predicted"/>
<protein>
    <submittedName>
        <fullName evidence="5">Cubilin</fullName>
    </submittedName>
</protein>
<gene>
    <name evidence="5" type="primary">CUBN</name>
</gene>
<evidence type="ECO:0000259" key="4">
    <source>
        <dbReference type="PROSITE" id="PS01180"/>
    </source>
</evidence>
<dbReference type="Gene3D" id="2.60.120.290">
    <property type="entry name" value="Spermadhesin, CUB domain"/>
    <property type="match status" value="1"/>
</dbReference>
<dbReference type="InterPro" id="IPR000859">
    <property type="entry name" value="CUB_dom"/>
</dbReference>
<feature type="non-terminal residue" evidence="5">
    <location>
        <position position="1"/>
    </location>
</feature>
<comment type="caution">
    <text evidence="3">Lacks conserved residue(s) required for the propagation of feature annotation.</text>
</comment>
<evidence type="ECO:0000313" key="5">
    <source>
        <dbReference type="EMBL" id="JAB62148.1"/>
    </source>
</evidence>
<accession>V5GPC7</accession>
<name>V5GPC7_ANOGL</name>
<keyword evidence="2 3" id="KW-1015">Disulfide bond</keyword>
<evidence type="ECO:0000256" key="3">
    <source>
        <dbReference type="PROSITE-ProRule" id="PRU00059"/>
    </source>
</evidence>
<sequence>GGKVSTTSNIVYLWFIANAENARNEFNLTWNTTDPVCGGEITTSSHGTIESPGSPGNYPPNRDCYWHLVTPVDKRLQFHFFSLDIGVNAGCDRDFIEFYSTFGNEDGAPFAKFCNSSLPMPFFFTQSRR</sequence>
<keyword evidence="1" id="KW-0677">Repeat</keyword>
<dbReference type="PANTHER" id="PTHR24251">
    <property type="entry name" value="OVOCHYMASE-RELATED"/>
    <property type="match status" value="1"/>
</dbReference>
<dbReference type="SUPFAM" id="SSF49854">
    <property type="entry name" value="Spermadhesin, CUB domain"/>
    <property type="match status" value="1"/>
</dbReference>
<dbReference type="PROSITE" id="PS01180">
    <property type="entry name" value="CUB"/>
    <property type="match status" value="1"/>
</dbReference>
<dbReference type="Pfam" id="PF00431">
    <property type="entry name" value="CUB"/>
    <property type="match status" value="1"/>
</dbReference>
<dbReference type="AlphaFoldDB" id="V5GPC7"/>
<dbReference type="CDD" id="cd00041">
    <property type="entry name" value="CUB"/>
    <property type="match status" value="1"/>
</dbReference>
<evidence type="ECO:0000256" key="2">
    <source>
        <dbReference type="ARBA" id="ARBA00023157"/>
    </source>
</evidence>
<dbReference type="SMART" id="SM00042">
    <property type="entry name" value="CUB"/>
    <property type="match status" value="1"/>
</dbReference>
<feature type="disulfide bond" evidence="3">
    <location>
        <begin position="37"/>
        <end position="64"/>
    </location>
</feature>
<dbReference type="PANTHER" id="PTHR24251:SF37">
    <property type="entry name" value="CUB DOMAIN-CONTAINING PROTEIN"/>
    <property type="match status" value="1"/>
</dbReference>
<reference evidence="5" key="1">
    <citation type="submission" date="2013-07" db="EMBL/GenBank/DDBJ databases">
        <title>Midgut Transcriptome Profiling of Anoplphora glabripennis, a Lignocellulose Degrading, Wood-Boring Cerambycid.</title>
        <authorList>
            <person name="Scully E.D."/>
            <person name="Hoover K."/>
            <person name="Carlson J.E."/>
            <person name="Tien M."/>
            <person name="Geib S.M."/>
        </authorList>
    </citation>
    <scope>NUCLEOTIDE SEQUENCE</scope>
</reference>
<dbReference type="EMBL" id="GALX01006318">
    <property type="protein sequence ID" value="JAB62148.1"/>
    <property type="molecule type" value="Transcribed_RNA"/>
</dbReference>
<dbReference type="InterPro" id="IPR035914">
    <property type="entry name" value="Sperma_CUB_dom_sf"/>
</dbReference>
<organism evidence="5">
    <name type="scientific">Anoplophora glabripennis</name>
    <name type="common">Asian longhorn beetle</name>
    <name type="synonym">Anoplophora nobilis</name>
    <dbReference type="NCBI Taxonomy" id="217634"/>
    <lineage>
        <taxon>Eukaryota</taxon>
        <taxon>Metazoa</taxon>
        <taxon>Ecdysozoa</taxon>
        <taxon>Arthropoda</taxon>
        <taxon>Hexapoda</taxon>
        <taxon>Insecta</taxon>
        <taxon>Pterygota</taxon>
        <taxon>Neoptera</taxon>
        <taxon>Endopterygota</taxon>
        <taxon>Coleoptera</taxon>
        <taxon>Polyphaga</taxon>
        <taxon>Cucujiformia</taxon>
        <taxon>Chrysomeloidea</taxon>
        <taxon>Cerambycidae</taxon>
        <taxon>Lamiinae</taxon>
        <taxon>Lamiini</taxon>
        <taxon>Anoplophora</taxon>
    </lineage>
</organism>